<keyword evidence="6" id="KW-0808">Transferase</keyword>
<evidence type="ECO:0000313" key="19">
    <source>
        <dbReference type="Proteomes" id="UP000631694"/>
    </source>
</evidence>
<dbReference type="SUPFAM" id="SSF47384">
    <property type="entry name" value="Homodimeric domain of signal transducing histidine kinase"/>
    <property type="match status" value="1"/>
</dbReference>
<evidence type="ECO:0000256" key="10">
    <source>
        <dbReference type="ARBA" id="ARBA00023004"/>
    </source>
</evidence>
<feature type="transmembrane region" description="Helical" evidence="14">
    <location>
        <begin position="109"/>
        <end position="129"/>
    </location>
</feature>
<dbReference type="InterPro" id="IPR000014">
    <property type="entry name" value="PAS"/>
</dbReference>
<name>A0A931I1L7_9HYPH</name>
<dbReference type="InterPro" id="IPR035965">
    <property type="entry name" value="PAS-like_dom_sf"/>
</dbReference>
<dbReference type="CDD" id="cd00082">
    <property type="entry name" value="HisKA"/>
    <property type="match status" value="1"/>
</dbReference>
<evidence type="ECO:0000256" key="4">
    <source>
        <dbReference type="ARBA" id="ARBA00022553"/>
    </source>
</evidence>
<evidence type="ECO:0000256" key="2">
    <source>
        <dbReference type="ARBA" id="ARBA00001971"/>
    </source>
</evidence>
<feature type="transmembrane region" description="Helical" evidence="14">
    <location>
        <begin position="81"/>
        <end position="103"/>
    </location>
</feature>
<evidence type="ECO:0000256" key="12">
    <source>
        <dbReference type="ARBA" id="ARBA00059827"/>
    </source>
</evidence>
<dbReference type="PROSITE" id="PS50113">
    <property type="entry name" value="PAC"/>
    <property type="match status" value="1"/>
</dbReference>
<keyword evidence="5" id="KW-0349">Heme</keyword>
<dbReference type="Pfam" id="PF02518">
    <property type="entry name" value="HATPase_c"/>
    <property type="match status" value="1"/>
</dbReference>
<comment type="caution">
    <text evidence="18">The sequence shown here is derived from an EMBL/GenBank/DDBJ whole genome shotgun (WGS) entry which is preliminary data.</text>
</comment>
<dbReference type="FunFam" id="3.30.450.20:FF:000060">
    <property type="entry name" value="Sensor protein FixL"/>
    <property type="match status" value="1"/>
</dbReference>
<keyword evidence="14" id="KW-0812">Transmembrane</keyword>
<evidence type="ECO:0000256" key="13">
    <source>
        <dbReference type="ARBA" id="ARBA00070616"/>
    </source>
</evidence>
<gene>
    <name evidence="18" type="ORF">I5731_07900</name>
</gene>
<dbReference type="Gene3D" id="3.30.565.10">
    <property type="entry name" value="Histidine kinase-like ATPase, C-terminal domain"/>
    <property type="match status" value="1"/>
</dbReference>
<evidence type="ECO:0000259" key="16">
    <source>
        <dbReference type="PROSITE" id="PS50112"/>
    </source>
</evidence>
<dbReference type="InterPro" id="IPR003594">
    <property type="entry name" value="HATPase_dom"/>
</dbReference>
<keyword evidence="19" id="KW-1185">Reference proteome</keyword>
<dbReference type="Gene3D" id="6.10.250.2580">
    <property type="match status" value="1"/>
</dbReference>
<dbReference type="InterPro" id="IPR003661">
    <property type="entry name" value="HisK_dim/P_dom"/>
</dbReference>
<reference evidence="18" key="1">
    <citation type="submission" date="2020-12" db="EMBL/GenBank/DDBJ databases">
        <title>Methylobrevis albus sp. nov., isolated from fresh water lack sediment.</title>
        <authorList>
            <person name="Zou Q."/>
        </authorList>
    </citation>
    <scope>NUCLEOTIDE SEQUENCE</scope>
    <source>
        <strain evidence="18">L22</strain>
    </source>
</reference>
<keyword evidence="9" id="KW-0067">ATP-binding</keyword>
<feature type="domain" description="PAS" evidence="16">
    <location>
        <begin position="146"/>
        <end position="199"/>
    </location>
</feature>
<evidence type="ECO:0000259" key="15">
    <source>
        <dbReference type="PROSITE" id="PS50109"/>
    </source>
</evidence>
<keyword evidence="8" id="KW-0418">Kinase</keyword>
<feature type="domain" description="Histidine kinase" evidence="15">
    <location>
        <begin position="293"/>
        <end position="508"/>
    </location>
</feature>
<evidence type="ECO:0000313" key="18">
    <source>
        <dbReference type="EMBL" id="MBH0237739.1"/>
    </source>
</evidence>
<dbReference type="PRINTS" id="PR00344">
    <property type="entry name" value="BCTRLSENSOR"/>
</dbReference>
<dbReference type="CDD" id="cd00130">
    <property type="entry name" value="PAS"/>
    <property type="match status" value="1"/>
</dbReference>
<dbReference type="PROSITE" id="PS50112">
    <property type="entry name" value="PAS"/>
    <property type="match status" value="1"/>
</dbReference>
<dbReference type="SUPFAM" id="SSF55874">
    <property type="entry name" value="ATPase domain of HSP90 chaperone/DNA topoisomerase II/histidine kinase"/>
    <property type="match status" value="1"/>
</dbReference>
<dbReference type="InterPro" id="IPR013767">
    <property type="entry name" value="PAS_fold"/>
</dbReference>
<sequence length="516" mass="55084">MPDGGRVRRGMERIRAEQGIELGARRREAGRRRASGHAVAVLAAAVAAGLQFAPSVVFAGATPTVALVGLLLAVPAVTLAAFAAGLPAGLVTVAAAMLGAYFGPPALDITLGAAFVIAGLVAAGCGAWFRATRISAAAITGDLKAQQAHLRSILETVPDAMIVIDAAGNIQSFSATAERMFGYGRDEVIGRNVSLLMPQPYRGDHDQFLERYRLTGERRIIGIGRIVVGERKDGSTFPLELSVGEMISHDRRFFTGFIRDLTERQQTETRLQELQVELVHIARLTALGEMASALAHELNQPLTAINNYVSGSRRLLDIEGPEARTKIRGALEQAAAQALRAGDIIRRLREFVSRGETEKRVESLTKLIDEASALALVGAKEMGVRMRIDREPGIDLVLVDRVQIQQVLLNLIRNAIDALDGAARREITVSKRLAGDGMVRISVADSGPGIKPEMVGQLFQPFVTSKKQGMGVGLSISRTIVEAHGGRISAENGPEGGAVVSFTLPAFKEDEATDAT</sequence>
<comment type="cofactor">
    <cofactor evidence="2">
        <name>heme</name>
        <dbReference type="ChEBI" id="CHEBI:30413"/>
    </cofactor>
</comment>
<accession>A0A931I1L7</accession>
<dbReference type="PANTHER" id="PTHR43065">
    <property type="entry name" value="SENSOR HISTIDINE KINASE"/>
    <property type="match status" value="1"/>
</dbReference>
<organism evidence="18 19">
    <name type="scientific">Methylobrevis albus</name>
    <dbReference type="NCBI Taxonomy" id="2793297"/>
    <lineage>
        <taxon>Bacteria</taxon>
        <taxon>Pseudomonadati</taxon>
        <taxon>Pseudomonadota</taxon>
        <taxon>Alphaproteobacteria</taxon>
        <taxon>Hyphomicrobiales</taxon>
        <taxon>Pleomorphomonadaceae</taxon>
        <taxon>Methylobrevis</taxon>
    </lineage>
</organism>
<evidence type="ECO:0000259" key="17">
    <source>
        <dbReference type="PROSITE" id="PS50113"/>
    </source>
</evidence>
<dbReference type="InterPro" id="IPR005467">
    <property type="entry name" value="His_kinase_dom"/>
</dbReference>
<dbReference type="EC" id="2.7.13.3" evidence="3"/>
<keyword evidence="10" id="KW-0408">Iron</keyword>
<dbReference type="Gene3D" id="1.10.287.130">
    <property type="match status" value="1"/>
</dbReference>
<dbReference type="GO" id="GO:0006355">
    <property type="term" value="P:regulation of DNA-templated transcription"/>
    <property type="evidence" value="ECO:0007669"/>
    <property type="project" value="InterPro"/>
</dbReference>
<dbReference type="Pfam" id="PF00989">
    <property type="entry name" value="PAS"/>
    <property type="match status" value="1"/>
</dbReference>
<feature type="domain" description="PAC" evidence="17">
    <location>
        <begin position="214"/>
        <end position="273"/>
    </location>
</feature>
<evidence type="ECO:0000256" key="11">
    <source>
        <dbReference type="ARBA" id="ARBA00023012"/>
    </source>
</evidence>
<dbReference type="EMBL" id="JADZLT010000049">
    <property type="protein sequence ID" value="MBH0237739.1"/>
    <property type="molecule type" value="Genomic_DNA"/>
</dbReference>
<keyword evidence="14" id="KW-1133">Transmembrane helix</keyword>
<evidence type="ECO:0000256" key="3">
    <source>
        <dbReference type="ARBA" id="ARBA00012438"/>
    </source>
</evidence>
<dbReference type="Gene3D" id="3.30.450.20">
    <property type="entry name" value="PAS domain"/>
    <property type="match status" value="1"/>
</dbReference>
<dbReference type="Pfam" id="PF00512">
    <property type="entry name" value="HisKA"/>
    <property type="match status" value="1"/>
</dbReference>
<feature type="transmembrane region" description="Helical" evidence="14">
    <location>
        <begin position="34"/>
        <end position="50"/>
    </location>
</feature>
<proteinExistence type="predicted"/>
<dbReference type="InterPro" id="IPR000700">
    <property type="entry name" value="PAS-assoc_C"/>
</dbReference>
<comment type="function">
    <text evidence="12">Putative oxygen sensor; modulates the activity of FixJ, a transcriptional activator of nitrogen fixation fixK gene. FixL probably acts as a kinase that phosphorylates FixJ.</text>
</comment>
<protein>
    <recommendedName>
        <fullName evidence="13">Sensor protein FixL</fullName>
        <ecNumber evidence="3">2.7.13.3</ecNumber>
    </recommendedName>
</protein>
<dbReference type="AlphaFoldDB" id="A0A931I1L7"/>
<evidence type="ECO:0000256" key="6">
    <source>
        <dbReference type="ARBA" id="ARBA00022679"/>
    </source>
</evidence>
<keyword evidence="4" id="KW-0597">Phosphoprotein</keyword>
<dbReference type="SMART" id="SM00387">
    <property type="entry name" value="HATPase_c"/>
    <property type="match status" value="1"/>
</dbReference>
<dbReference type="SMART" id="SM00388">
    <property type="entry name" value="HisKA"/>
    <property type="match status" value="1"/>
</dbReference>
<dbReference type="SUPFAM" id="SSF55785">
    <property type="entry name" value="PYP-like sensor domain (PAS domain)"/>
    <property type="match status" value="1"/>
</dbReference>
<dbReference type="GO" id="GO:0005524">
    <property type="term" value="F:ATP binding"/>
    <property type="evidence" value="ECO:0007669"/>
    <property type="project" value="UniProtKB-KW"/>
</dbReference>
<evidence type="ECO:0000256" key="1">
    <source>
        <dbReference type="ARBA" id="ARBA00000085"/>
    </source>
</evidence>
<keyword evidence="5" id="KW-0479">Metal-binding</keyword>
<dbReference type="PROSITE" id="PS50109">
    <property type="entry name" value="HIS_KIN"/>
    <property type="match status" value="1"/>
</dbReference>
<dbReference type="NCBIfam" id="TIGR00229">
    <property type="entry name" value="sensory_box"/>
    <property type="match status" value="1"/>
</dbReference>
<dbReference type="SMART" id="SM00091">
    <property type="entry name" value="PAS"/>
    <property type="match status" value="1"/>
</dbReference>
<evidence type="ECO:0000256" key="8">
    <source>
        <dbReference type="ARBA" id="ARBA00022777"/>
    </source>
</evidence>
<keyword evidence="11" id="KW-0902">Two-component regulatory system</keyword>
<comment type="catalytic activity">
    <reaction evidence="1">
        <text>ATP + protein L-histidine = ADP + protein N-phospho-L-histidine.</text>
        <dbReference type="EC" id="2.7.13.3"/>
    </reaction>
</comment>
<dbReference type="InterPro" id="IPR004358">
    <property type="entry name" value="Sig_transdc_His_kin-like_C"/>
</dbReference>
<evidence type="ECO:0000256" key="5">
    <source>
        <dbReference type="ARBA" id="ARBA00022617"/>
    </source>
</evidence>
<dbReference type="InterPro" id="IPR036890">
    <property type="entry name" value="HATPase_C_sf"/>
</dbReference>
<keyword evidence="7" id="KW-0547">Nucleotide-binding</keyword>
<keyword evidence="14" id="KW-0472">Membrane</keyword>
<dbReference type="GO" id="GO:0000155">
    <property type="term" value="F:phosphorelay sensor kinase activity"/>
    <property type="evidence" value="ECO:0007669"/>
    <property type="project" value="InterPro"/>
</dbReference>
<dbReference type="Proteomes" id="UP000631694">
    <property type="component" value="Unassembled WGS sequence"/>
</dbReference>
<dbReference type="InterPro" id="IPR036097">
    <property type="entry name" value="HisK_dim/P_sf"/>
</dbReference>
<evidence type="ECO:0000256" key="14">
    <source>
        <dbReference type="SAM" id="Phobius"/>
    </source>
</evidence>
<dbReference type="PANTHER" id="PTHR43065:SF10">
    <property type="entry name" value="PEROXIDE STRESS-ACTIVATED HISTIDINE KINASE MAK3"/>
    <property type="match status" value="1"/>
</dbReference>
<evidence type="ECO:0000256" key="7">
    <source>
        <dbReference type="ARBA" id="ARBA00022741"/>
    </source>
</evidence>
<evidence type="ECO:0000256" key="9">
    <source>
        <dbReference type="ARBA" id="ARBA00022840"/>
    </source>
</evidence>